<dbReference type="PANTHER" id="PTHR21237:SF23">
    <property type="entry name" value="GRPE PROTEIN HOMOLOG, MITOCHONDRIAL"/>
    <property type="match status" value="1"/>
</dbReference>
<dbReference type="GO" id="GO:0051087">
    <property type="term" value="F:protein-folding chaperone binding"/>
    <property type="evidence" value="ECO:0007669"/>
    <property type="project" value="InterPro"/>
</dbReference>
<keyword evidence="6 10" id="KW-0143">Chaperone</keyword>
<dbReference type="InterPro" id="IPR013805">
    <property type="entry name" value="GrpE_CC"/>
</dbReference>
<evidence type="ECO:0000256" key="1">
    <source>
        <dbReference type="ARBA" id="ARBA00004496"/>
    </source>
</evidence>
<evidence type="ECO:0000256" key="11">
    <source>
        <dbReference type="RuleBase" id="RU000639"/>
    </source>
</evidence>
<dbReference type="FunFam" id="2.30.22.10:FF:000001">
    <property type="entry name" value="Protein GrpE"/>
    <property type="match status" value="1"/>
</dbReference>
<dbReference type="CDD" id="cd00446">
    <property type="entry name" value="GrpE"/>
    <property type="match status" value="1"/>
</dbReference>
<evidence type="ECO:0000256" key="9">
    <source>
        <dbReference type="ARBA" id="ARBA00076414"/>
    </source>
</evidence>
<dbReference type="PROSITE" id="PS01071">
    <property type="entry name" value="GRPE"/>
    <property type="match status" value="1"/>
</dbReference>
<dbReference type="HAMAP" id="MF_01151">
    <property type="entry name" value="GrpE"/>
    <property type="match status" value="1"/>
</dbReference>
<comment type="subcellular location">
    <subcellularLocation>
        <location evidence="1 10">Cytoplasm</location>
    </subcellularLocation>
</comment>
<evidence type="ECO:0000256" key="7">
    <source>
        <dbReference type="ARBA" id="ARBA00053401"/>
    </source>
</evidence>
<reference evidence="14" key="1">
    <citation type="submission" date="2020-10" db="EMBL/GenBank/DDBJ databases">
        <authorList>
            <person name="Gilroy R."/>
        </authorList>
    </citation>
    <scope>NUCLEOTIDE SEQUENCE</scope>
    <source>
        <strain evidence="14">ChiSjej3B21-11622</strain>
    </source>
</reference>
<accession>A0A9D1D1D3</accession>
<evidence type="ECO:0000256" key="8">
    <source>
        <dbReference type="ARBA" id="ARBA00072274"/>
    </source>
</evidence>
<dbReference type="NCBIfam" id="NF010738">
    <property type="entry name" value="PRK14140.1"/>
    <property type="match status" value="1"/>
</dbReference>
<dbReference type="PRINTS" id="PR00773">
    <property type="entry name" value="GRPEPROTEIN"/>
</dbReference>
<feature type="region of interest" description="Disordered" evidence="13">
    <location>
        <begin position="1"/>
        <end position="61"/>
    </location>
</feature>
<feature type="compositionally biased region" description="Basic and acidic residues" evidence="13">
    <location>
        <begin position="1"/>
        <end position="18"/>
    </location>
</feature>
<comment type="function">
    <text evidence="7 10 11">Participates actively in the response to hyperosmotic and heat shock by preventing the aggregation of stress-denatured proteins, in association with DnaK and GrpE. It is the nucleotide exchange factor for DnaK and may function as a thermosensor. Unfolded proteins bind initially to DnaJ; upon interaction with the DnaJ-bound protein, DnaK hydrolyzes its bound ATP, resulting in the formation of a stable complex. GrpE releases ADP from DnaK; ATP binding to DnaK triggers the release of the substrate protein, thus completing the reaction cycle. Several rounds of ATP-dependent interactions between DnaJ, DnaK and GrpE are required for fully efficient folding.</text>
</comment>
<dbReference type="EMBL" id="DVFT01000122">
    <property type="protein sequence ID" value="HIQ96483.1"/>
    <property type="molecule type" value="Genomic_DNA"/>
</dbReference>
<keyword evidence="4 10" id="KW-0963">Cytoplasm</keyword>
<evidence type="ECO:0000256" key="2">
    <source>
        <dbReference type="ARBA" id="ARBA00009054"/>
    </source>
</evidence>
<dbReference type="PANTHER" id="PTHR21237">
    <property type="entry name" value="GRPE PROTEIN"/>
    <property type="match status" value="1"/>
</dbReference>
<protein>
    <recommendedName>
        <fullName evidence="8 10">Protein GrpE</fullName>
    </recommendedName>
    <alternativeName>
        <fullName evidence="9 10">HSP-70 cofactor</fullName>
    </alternativeName>
</protein>
<dbReference type="SUPFAM" id="SSF51064">
    <property type="entry name" value="Head domain of nucleotide exchange factor GrpE"/>
    <property type="match status" value="1"/>
</dbReference>
<evidence type="ECO:0000256" key="12">
    <source>
        <dbReference type="RuleBase" id="RU004478"/>
    </source>
</evidence>
<dbReference type="Gene3D" id="2.30.22.10">
    <property type="entry name" value="Head domain of nucleotide exchange factor GrpE"/>
    <property type="match status" value="1"/>
</dbReference>
<reference evidence="14" key="2">
    <citation type="journal article" date="2021" name="PeerJ">
        <title>Extensive microbial diversity within the chicken gut microbiome revealed by metagenomics and culture.</title>
        <authorList>
            <person name="Gilroy R."/>
            <person name="Ravi A."/>
            <person name="Getino M."/>
            <person name="Pursley I."/>
            <person name="Horton D.L."/>
            <person name="Alikhan N.F."/>
            <person name="Baker D."/>
            <person name="Gharbi K."/>
            <person name="Hall N."/>
            <person name="Watson M."/>
            <person name="Adriaenssens E.M."/>
            <person name="Foster-Nyarko E."/>
            <person name="Jarju S."/>
            <person name="Secka A."/>
            <person name="Antonio M."/>
            <person name="Oren A."/>
            <person name="Chaudhuri R.R."/>
            <person name="La Ragione R."/>
            <person name="Hildebrand F."/>
            <person name="Pallen M.J."/>
        </authorList>
    </citation>
    <scope>NUCLEOTIDE SEQUENCE</scope>
    <source>
        <strain evidence="14">ChiSjej3B21-11622</strain>
    </source>
</reference>
<evidence type="ECO:0000256" key="3">
    <source>
        <dbReference type="ARBA" id="ARBA00011738"/>
    </source>
</evidence>
<evidence type="ECO:0000313" key="14">
    <source>
        <dbReference type="EMBL" id="HIQ96483.1"/>
    </source>
</evidence>
<dbReference type="InterPro" id="IPR000740">
    <property type="entry name" value="GrpE"/>
</dbReference>
<comment type="subunit">
    <text evidence="3 10">Homodimer.</text>
</comment>
<dbReference type="GO" id="GO:0000774">
    <property type="term" value="F:adenyl-nucleotide exchange factor activity"/>
    <property type="evidence" value="ECO:0007669"/>
    <property type="project" value="InterPro"/>
</dbReference>
<dbReference type="AlphaFoldDB" id="A0A9D1D1D3"/>
<comment type="similarity">
    <text evidence="2 10 12">Belongs to the GrpE family.</text>
</comment>
<dbReference type="GO" id="GO:0042803">
    <property type="term" value="F:protein homodimerization activity"/>
    <property type="evidence" value="ECO:0007669"/>
    <property type="project" value="InterPro"/>
</dbReference>
<evidence type="ECO:0000256" key="6">
    <source>
        <dbReference type="ARBA" id="ARBA00023186"/>
    </source>
</evidence>
<dbReference type="InterPro" id="IPR009012">
    <property type="entry name" value="GrpE_head"/>
</dbReference>
<sequence>MKDKDQTLENEQEARETTEETGTASQTEETPEEKDGGVGEEPQTEKKGFFGKKKDKKDKKDIQIEELTDKLKRQMAEFDNFRKRTEKEKASMFEVGARSVVEKILPIVDNFERGLGSVSEDQKEDPFVAGMEKIYQQFLAVFEELGVKPIEAVGQEFDPNFHNAVMHVEDEEAGENQVVEEFQKGYTYRDTVVRHSMVKVAN</sequence>
<dbReference type="GO" id="GO:0051082">
    <property type="term" value="F:unfolded protein binding"/>
    <property type="evidence" value="ECO:0007669"/>
    <property type="project" value="TreeGrafter"/>
</dbReference>
<dbReference type="Gene3D" id="3.90.20.20">
    <property type="match status" value="1"/>
</dbReference>
<organism evidence="14 15">
    <name type="scientific">Candidatus Limivivens merdigallinarum</name>
    <dbReference type="NCBI Taxonomy" id="2840859"/>
    <lineage>
        <taxon>Bacteria</taxon>
        <taxon>Bacillati</taxon>
        <taxon>Bacillota</taxon>
        <taxon>Clostridia</taxon>
        <taxon>Lachnospirales</taxon>
        <taxon>Lachnospiraceae</taxon>
        <taxon>Lachnospiraceae incertae sedis</taxon>
        <taxon>Candidatus Limivivens</taxon>
    </lineage>
</organism>
<dbReference type="SUPFAM" id="SSF58014">
    <property type="entry name" value="Coiled-coil domain of nucleotide exchange factor GrpE"/>
    <property type="match status" value="1"/>
</dbReference>
<evidence type="ECO:0000256" key="13">
    <source>
        <dbReference type="SAM" id="MobiDB-lite"/>
    </source>
</evidence>
<name>A0A9D1D1D3_9FIRM</name>
<keyword evidence="5 10" id="KW-0346">Stress response</keyword>
<evidence type="ECO:0000256" key="5">
    <source>
        <dbReference type="ARBA" id="ARBA00023016"/>
    </source>
</evidence>
<dbReference type="Pfam" id="PF01025">
    <property type="entry name" value="GrpE"/>
    <property type="match status" value="1"/>
</dbReference>
<evidence type="ECO:0000256" key="10">
    <source>
        <dbReference type="HAMAP-Rule" id="MF_01151"/>
    </source>
</evidence>
<dbReference type="GO" id="GO:0006457">
    <property type="term" value="P:protein folding"/>
    <property type="evidence" value="ECO:0007669"/>
    <property type="project" value="InterPro"/>
</dbReference>
<evidence type="ECO:0000313" key="15">
    <source>
        <dbReference type="Proteomes" id="UP000886886"/>
    </source>
</evidence>
<feature type="compositionally biased region" description="Basic and acidic residues" evidence="13">
    <location>
        <begin position="33"/>
        <end position="48"/>
    </location>
</feature>
<dbReference type="Proteomes" id="UP000886886">
    <property type="component" value="Unassembled WGS sequence"/>
</dbReference>
<evidence type="ECO:0000256" key="4">
    <source>
        <dbReference type="ARBA" id="ARBA00022490"/>
    </source>
</evidence>
<comment type="caution">
    <text evidence="14">The sequence shown here is derived from an EMBL/GenBank/DDBJ whole genome shotgun (WGS) entry which is preliminary data.</text>
</comment>
<gene>
    <name evidence="10 14" type="primary">grpE</name>
    <name evidence="14" type="ORF">IAB26_07970</name>
</gene>
<dbReference type="GO" id="GO:0005737">
    <property type="term" value="C:cytoplasm"/>
    <property type="evidence" value="ECO:0007669"/>
    <property type="project" value="UniProtKB-SubCell"/>
</dbReference>
<proteinExistence type="inferred from homology"/>